<dbReference type="RefSeq" id="WP_129874700.1">
    <property type="nucleotide sequence ID" value="NZ_SEWG01000001.1"/>
</dbReference>
<evidence type="ECO:0000313" key="2">
    <source>
        <dbReference type="Proteomes" id="UP000293331"/>
    </source>
</evidence>
<evidence type="ECO:0000313" key="1">
    <source>
        <dbReference type="EMBL" id="RYU91971.1"/>
    </source>
</evidence>
<evidence type="ECO:0008006" key="3">
    <source>
        <dbReference type="Google" id="ProtNLM"/>
    </source>
</evidence>
<name>A0A4Q5LR51_9SPHI</name>
<reference evidence="1 2" key="1">
    <citation type="submission" date="2019-02" db="EMBL/GenBank/DDBJ databases">
        <title>Bacterial novel species Mucilaginibacter sp. 17JY9-4 isolated from soil.</title>
        <authorList>
            <person name="Jung H.-Y."/>
        </authorList>
    </citation>
    <scope>NUCLEOTIDE SEQUENCE [LARGE SCALE GENOMIC DNA]</scope>
    <source>
        <strain evidence="1 2">17JY9-4</strain>
    </source>
</reference>
<dbReference type="OrthoDB" id="671474at2"/>
<accession>A0A4Q5LR51</accession>
<dbReference type="EMBL" id="SEWG01000001">
    <property type="protein sequence ID" value="RYU91971.1"/>
    <property type="molecule type" value="Genomic_DNA"/>
</dbReference>
<protein>
    <recommendedName>
        <fullName evidence="3">DUF5655 domain-containing protein</fullName>
    </recommendedName>
</protein>
<gene>
    <name evidence="1" type="ORF">EWM62_00580</name>
</gene>
<sequence length="121" mass="14124">MDSEEYYLSDFLIGKSDHTLVLFNHFINRFNTIGNVEVVPLKSMIGLDNGHKRIAYITQLGKNFIHVVFPFKQEYPDNLCFQKIAQVPGQQQFNHHFRMLNVEDVNEEVISFMKLAYLGEV</sequence>
<keyword evidence="2" id="KW-1185">Reference proteome</keyword>
<organism evidence="1 2">
    <name type="scientific">Mucilaginibacter terrigena</name>
    <dbReference type="NCBI Taxonomy" id="2492395"/>
    <lineage>
        <taxon>Bacteria</taxon>
        <taxon>Pseudomonadati</taxon>
        <taxon>Bacteroidota</taxon>
        <taxon>Sphingobacteriia</taxon>
        <taxon>Sphingobacteriales</taxon>
        <taxon>Sphingobacteriaceae</taxon>
        <taxon>Mucilaginibacter</taxon>
    </lineage>
</organism>
<comment type="caution">
    <text evidence="1">The sequence shown here is derived from an EMBL/GenBank/DDBJ whole genome shotgun (WGS) entry which is preliminary data.</text>
</comment>
<dbReference type="Proteomes" id="UP000293331">
    <property type="component" value="Unassembled WGS sequence"/>
</dbReference>
<proteinExistence type="predicted"/>
<dbReference type="AlphaFoldDB" id="A0A4Q5LR51"/>